<evidence type="ECO:0000313" key="4">
    <source>
        <dbReference type="Proteomes" id="UP000321685"/>
    </source>
</evidence>
<dbReference type="Pfam" id="PF17844">
    <property type="entry name" value="SCP_3"/>
    <property type="match status" value="1"/>
</dbReference>
<evidence type="ECO:0000313" key="3">
    <source>
        <dbReference type="EMBL" id="GEL23799.1"/>
    </source>
</evidence>
<dbReference type="Gene3D" id="3.30.1050.40">
    <property type="match status" value="1"/>
</dbReference>
<protein>
    <recommendedName>
        <fullName evidence="2">Bacterial SCP orthologue domain-containing protein</fullName>
    </recommendedName>
</protein>
<reference evidence="3 4" key="1">
    <citation type="submission" date="2019-07" db="EMBL/GenBank/DDBJ databases">
        <title>Whole genome shotgun sequence of Pseudonocardia sulfidoxydans NBRC 16205.</title>
        <authorList>
            <person name="Hosoyama A."/>
            <person name="Uohara A."/>
            <person name="Ohji S."/>
            <person name="Ichikawa N."/>
        </authorList>
    </citation>
    <scope>NUCLEOTIDE SEQUENCE [LARGE SCALE GENOMIC DNA]</scope>
    <source>
        <strain evidence="3 4">NBRC 16205</strain>
    </source>
</reference>
<evidence type="ECO:0000256" key="1">
    <source>
        <dbReference type="SAM" id="MobiDB-lite"/>
    </source>
</evidence>
<feature type="domain" description="Bacterial SCP orthologue" evidence="2">
    <location>
        <begin position="45"/>
        <end position="138"/>
    </location>
</feature>
<dbReference type="Proteomes" id="UP000321685">
    <property type="component" value="Unassembled WGS sequence"/>
</dbReference>
<accession>A0A511DG91</accession>
<evidence type="ECO:0000259" key="2">
    <source>
        <dbReference type="Pfam" id="PF17844"/>
    </source>
</evidence>
<feature type="region of interest" description="Disordered" evidence="1">
    <location>
        <begin position="1"/>
        <end position="40"/>
    </location>
</feature>
<dbReference type="AlphaFoldDB" id="A0A511DG91"/>
<proteinExistence type="predicted"/>
<dbReference type="EMBL" id="BJVJ01000024">
    <property type="protein sequence ID" value="GEL23799.1"/>
    <property type="molecule type" value="Genomic_DNA"/>
</dbReference>
<feature type="compositionally biased region" description="Pro residues" evidence="1">
    <location>
        <begin position="1"/>
        <end position="30"/>
    </location>
</feature>
<sequence length="139" mass="14314">MSDPGPSAPDPGPSAPDPGPSAPDPGPECGPDPIGVWLAGGEQPDRATLKAAVKASLARLVERAPGHTVEVRVPPFGAVQCVEGPRHTRGNPPNVVETDPRTWLALSRGILTWCDAVHTGVLTASGSRAPEVATLLPMR</sequence>
<dbReference type="InterPro" id="IPR041629">
    <property type="entry name" value="SCP_3"/>
</dbReference>
<name>A0A511DG91_9PSEU</name>
<comment type="caution">
    <text evidence="3">The sequence shown here is derived from an EMBL/GenBank/DDBJ whole genome shotgun (WGS) entry which is preliminary data.</text>
</comment>
<organism evidence="3 4">
    <name type="scientific">Pseudonocardia sulfidoxydans NBRC 16205</name>
    <dbReference type="NCBI Taxonomy" id="1223511"/>
    <lineage>
        <taxon>Bacteria</taxon>
        <taxon>Bacillati</taxon>
        <taxon>Actinomycetota</taxon>
        <taxon>Actinomycetes</taxon>
        <taxon>Pseudonocardiales</taxon>
        <taxon>Pseudonocardiaceae</taxon>
        <taxon>Pseudonocardia</taxon>
    </lineage>
</organism>
<gene>
    <name evidence="3" type="ORF">PSU4_27530</name>
</gene>
<dbReference type="RefSeq" id="WP_373866051.1">
    <property type="nucleotide sequence ID" value="NZ_BJVJ01000024.1"/>
</dbReference>
<keyword evidence="4" id="KW-1185">Reference proteome</keyword>